<feature type="domain" description="PAS" evidence="17">
    <location>
        <begin position="478"/>
        <end position="520"/>
    </location>
</feature>
<proteinExistence type="predicted"/>
<dbReference type="SUPFAM" id="SSF52172">
    <property type="entry name" value="CheY-like"/>
    <property type="match status" value="1"/>
</dbReference>
<dbReference type="EC" id="2.7.13.3" evidence="3"/>
<dbReference type="InterPro" id="IPR011006">
    <property type="entry name" value="CheY-like_superfamily"/>
</dbReference>
<keyword evidence="6 14" id="KW-0812">Transmembrane</keyword>
<feature type="domain" description="PAS" evidence="17">
    <location>
        <begin position="217"/>
        <end position="289"/>
    </location>
</feature>
<dbReference type="Pfam" id="PF00512">
    <property type="entry name" value="HisKA"/>
    <property type="match status" value="1"/>
</dbReference>
<evidence type="ECO:0000256" key="10">
    <source>
        <dbReference type="ARBA" id="ARBA00022989"/>
    </source>
</evidence>
<dbReference type="SMART" id="SM00086">
    <property type="entry name" value="PAC"/>
    <property type="match status" value="3"/>
</dbReference>
<evidence type="ECO:0000256" key="6">
    <source>
        <dbReference type="ARBA" id="ARBA00022692"/>
    </source>
</evidence>
<evidence type="ECO:0000313" key="20">
    <source>
        <dbReference type="Proteomes" id="UP000009173"/>
    </source>
</evidence>
<comment type="subcellular location">
    <subcellularLocation>
        <location evidence="2">Membrane</location>
    </subcellularLocation>
</comment>
<dbReference type="InterPro" id="IPR000014">
    <property type="entry name" value="PAS"/>
</dbReference>
<evidence type="ECO:0000256" key="8">
    <source>
        <dbReference type="ARBA" id="ARBA00022777"/>
    </source>
</evidence>
<feature type="domain" description="PAS" evidence="17">
    <location>
        <begin position="347"/>
        <end position="420"/>
    </location>
</feature>
<feature type="modified residue" description="4-aspartylphosphate" evidence="12">
    <location>
        <position position="922"/>
    </location>
</feature>
<dbReference type="FunFam" id="1.10.287.130:FF:000004">
    <property type="entry name" value="Ethylene receptor 1"/>
    <property type="match status" value="1"/>
</dbReference>
<keyword evidence="4 12" id="KW-0597">Phosphoprotein</keyword>
<feature type="region of interest" description="Disordered" evidence="13">
    <location>
        <begin position="534"/>
        <end position="553"/>
    </location>
</feature>
<dbReference type="InterPro" id="IPR013655">
    <property type="entry name" value="PAS_fold_3"/>
</dbReference>
<dbReference type="PANTHER" id="PTHR43047">
    <property type="entry name" value="TWO-COMPONENT HISTIDINE PROTEIN KINASE"/>
    <property type="match status" value="1"/>
</dbReference>
<keyword evidence="7" id="KW-0547">Nucleotide-binding</keyword>
<dbReference type="CDD" id="cd00082">
    <property type="entry name" value="HisKA"/>
    <property type="match status" value="1"/>
</dbReference>
<name>A0A0H3A6F8_NITV4</name>
<evidence type="ECO:0000259" key="15">
    <source>
        <dbReference type="PROSITE" id="PS50109"/>
    </source>
</evidence>
<feature type="domain" description="PAC" evidence="18">
    <location>
        <begin position="293"/>
        <end position="346"/>
    </location>
</feature>
<dbReference type="Pfam" id="PF13188">
    <property type="entry name" value="PAS_8"/>
    <property type="match status" value="1"/>
</dbReference>
<dbReference type="InterPro" id="IPR003594">
    <property type="entry name" value="HATPase_dom"/>
</dbReference>
<accession>A0A0H3A6F8</accession>
<dbReference type="Pfam" id="PF02518">
    <property type="entry name" value="HATPase_c"/>
    <property type="match status" value="1"/>
</dbReference>
<dbReference type="SMART" id="SM00091">
    <property type="entry name" value="PAS"/>
    <property type="match status" value="3"/>
</dbReference>
<dbReference type="InterPro" id="IPR001789">
    <property type="entry name" value="Sig_transdc_resp-reg_receiver"/>
</dbReference>
<keyword evidence="10 14" id="KW-1133">Transmembrane helix</keyword>
<dbReference type="InterPro" id="IPR005467">
    <property type="entry name" value="His_kinase_dom"/>
</dbReference>
<dbReference type="GO" id="GO:0006355">
    <property type="term" value="P:regulation of DNA-templated transcription"/>
    <property type="evidence" value="ECO:0007669"/>
    <property type="project" value="InterPro"/>
</dbReference>
<evidence type="ECO:0000256" key="11">
    <source>
        <dbReference type="ARBA" id="ARBA00023136"/>
    </source>
</evidence>
<comment type="catalytic activity">
    <reaction evidence="1">
        <text>ATP + protein L-histidine = ADP + protein N-phospho-L-histidine.</text>
        <dbReference type="EC" id="2.7.13.3"/>
    </reaction>
</comment>
<dbReference type="CDD" id="cd16922">
    <property type="entry name" value="HATPase_EvgS-ArcB-TorS-like"/>
    <property type="match status" value="1"/>
</dbReference>
<dbReference type="Gene3D" id="3.30.450.20">
    <property type="entry name" value="PAS domain"/>
    <property type="match status" value="3"/>
</dbReference>
<dbReference type="EMBL" id="CP000527">
    <property type="protein sequence ID" value="ABM27657.1"/>
    <property type="molecule type" value="Genomic_DNA"/>
</dbReference>
<evidence type="ECO:0000256" key="1">
    <source>
        <dbReference type="ARBA" id="ARBA00000085"/>
    </source>
</evidence>
<feature type="domain" description="Histidine kinase" evidence="15">
    <location>
        <begin position="617"/>
        <end position="839"/>
    </location>
</feature>
<dbReference type="SMART" id="SM00388">
    <property type="entry name" value="HisKA"/>
    <property type="match status" value="1"/>
</dbReference>
<evidence type="ECO:0000256" key="14">
    <source>
        <dbReference type="SAM" id="Phobius"/>
    </source>
</evidence>
<dbReference type="SUPFAM" id="SSF55874">
    <property type="entry name" value="ATPase domain of HSP90 chaperone/DNA topoisomerase II/histidine kinase"/>
    <property type="match status" value="1"/>
</dbReference>
<evidence type="ECO:0000256" key="4">
    <source>
        <dbReference type="ARBA" id="ARBA00022553"/>
    </source>
</evidence>
<dbReference type="InterPro" id="IPR001610">
    <property type="entry name" value="PAC"/>
</dbReference>
<dbReference type="Gene3D" id="3.30.565.10">
    <property type="entry name" value="Histidine kinase-like ATPase, C-terminal domain"/>
    <property type="match status" value="1"/>
</dbReference>
<dbReference type="PRINTS" id="PR00344">
    <property type="entry name" value="BCTRLSENSOR"/>
</dbReference>
<organism evidence="19 20">
    <name type="scientific">Nitratidesulfovibrio vulgaris (strain DP4)</name>
    <name type="common">Desulfovibrio vulgaris</name>
    <dbReference type="NCBI Taxonomy" id="391774"/>
    <lineage>
        <taxon>Bacteria</taxon>
        <taxon>Pseudomonadati</taxon>
        <taxon>Thermodesulfobacteriota</taxon>
        <taxon>Desulfovibrionia</taxon>
        <taxon>Desulfovibrionales</taxon>
        <taxon>Desulfovibrionaceae</taxon>
        <taxon>Nitratidesulfovibrio</taxon>
    </lineage>
</organism>
<dbReference type="Pfam" id="PF00072">
    <property type="entry name" value="Response_reg"/>
    <property type="match status" value="1"/>
</dbReference>
<feature type="transmembrane region" description="Helical" evidence="14">
    <location>
        <begin position="15"/>
        <end position="38"/>
    </location>
</feature>
<dbReference type="PROSITE" id="PS50113">
    <property type="entry name" value="PAC"/>
    <property type="match status" value="2"/>
</dbReference>
<evidence type="ECO:0000259" key="18">
    <source>
        <dbReference type="PROSITE" id="PS50113"/>
    </source>
</evidence>
<dbReference type="GO" id="GO:0005886">
    <property type="term" value="C:plasma membrane"/>
    <property type="evidence" value="ECO:0007669"/>
    <property type="project" value="TreeGrafter"/>
</dbReference>
<evidence type="ECO:0000256" key="12">
    <source>
        <dbReference type="PROSITE-ProRule" id="PRU00169"/>
    </source>
</evidence>
<dbReference type="Pfam" id="PF08447">
    <property type="entry name" value="PAS_3"/>
    <property type="match status" value="1"/>
</dbReference>
<dbReference type="InterPro" id="IPR035965">
    <property type="entry name" value="PAS-like_dom_sf"/>
</dbReference>
<dbReference type="PANTHER" id="PTHR43047:SF72">
    <property type="entry name" value="OSMOSENSING HISTIDINE PROTEIN KINASE SLN1"/>
    <property type="match status" value="1"/>
</dbReference>
<feature type="compositionally biased region" description="Polar residues" evidence="13">
    <location>
        <begin position="540"/>
        <end position="553"/>
    </location>
</feature>
<dbReference type="RefSeq" id="WP_011791738.1">
    <property type="nucleotide sequence ID" value="NC_008751.1"/>
</dbReference>
<dbReference type="InterPro" id="IPR013767">
    <property type="entry name" value="PAS_fold"/>
</dbReference>
<dbReference type="PROSITE" id="PS50110">
    <property type="entry name" value="RESPONSE_REGULATORY"/>
    <property type="match status" value="1"/>
</dbReference>
<gene>
    <name evidence="19" type="ordered locus">Dvul_0634</name>
</gene>
<dbReference type="InterPro" id="IPR000700">
    <property type="entry name" value="PAS-assoc_C"/>
</dbReference>
<evidence type="ECO:0000259" key="17">
    <source>
        <dbReference type="PROSITE" id="PS50112"/>
    </source>
</evidence>
<keyword evidence="9" id="KW-0067">ATP-binding</keyword>
<protein>
    <recommendedName>
        <fullName evidence="3">histidine kinase</fullName>
        <ecNumber evidence="3">2.7.13.3</ecNumber>
    </recommendedName>
</protein>
<dbReference type="FunFam" id="3.30.565.10:FF:000010">
    <property type="entry name" value="Sensor histidine kinase RcsC"/>
    <property type="match status" value="1"/>
</dbReference>
<dbReference type="InterPro" id="IPR036890">
    <property type="entry name" value="HATPase_C_sf"/>
</dbReference>
<dbReference type="SUPFAM" id="SSF47384">
    <property type="entry name" value="Homodimeric domain of signal transducing histidine kinase"/>
    <property type="match status" value="1"/>
</dbReference>
<dbReference type="GO" id="GO:0005524">
    <property type="term" value="F:ATP binding"/>
    <property type="evidence" value="ECO:0007669"/>
    <property type="project" value="UniProtKB-KW"/>
</dbReference>
<dbReference type="Pfam" id="PF00989">
    <property type="entry name" value="PAS"/>
    <property type="match status" value="1"/>
</dbReference>
<keyword evidence="11 14" id="KW-0472">Membrane</keyword>
<evidence type="ECO:0000256" key="5">
    <source>
        <dbReference type="ARBA" id="ARBA00022679"/>
    </source>
</evidence>
<feature type="domain" description="Response regulatory" evidence="16">
    <location>
        <begin position="873"/>
        <end position="992"/>
    </location>
</feature>
<dbReference type="InterPro" id="IPR004358">
    <property type="entry name" value="Sig_transdc_His_kin-like_C"/>
</dbReference>
<evidence type="ECO:0000256" key="9">
    <source>
        <dbReference type="ARBA" id="ARBA00022840"/>
    </source>
</evidence>
<dbReference type="SMART" id="SM00387">
    <property type="entry name" value="HATPase_c"/>
    <property type="match status" value="1"/>
</dbReference>
<feature type="transmembrane region" description="Helical" evidence="14">
    <location>
        <begin position="183"/>
        <end position="204"/>
    </location>
</feature>
<dbReference type="SUPFAM" id="SSF55785">
    <property type="entry name" value="PYP-like sensor domain (PAS domain)"/>
    <property type="match status" value="3"/>
</dbReference>
<dbReference type="CDD" id="cd00130">
    <property type="entry name" value="PAS"/>
    <property type="match status" value="2"/>
</dbReference>
<dbReference type="InterPro" id="IPR036097">
    <property type="entry name" value="HisK_dim/P_sf"/>
</dbReference>
<feature type="domain" description="PAC" evidence="18">
    <location>
        <begin position="425"/>
        <end position="477"/>
    </location>
</feature>
<dbReference type="InterPro" id="IPR003661">
    <property type="entry name" value="HisK_dim/P_dom"/>
</dbReference>
<dbReference type="AlphaFoldDB" id="A0A0H3A6F8"/>
<dbReference type="Proteomes" id="UP000009173">
    <property type="component" value="Chromosome"/>
</dbReference>
<dbReference type="GO" id="GO:0000155">
    <property type="term" value="F:phosphorelay sensor kinase activity"/>
    <property type="evidence" value="ECO:0007669"/>
    <property type="project" value="InterPro"/>
</dbReference>
<dbReference type="NCBIfam" id="TIGR00229">
    <property type="entry name" value="sensory_box"/>
    <property type="match status" value="3"/>
</dbReference>
<sequence length="1000" mass="109493" precursor="true">MAHPVAILSGKKRNMGLGIALFAVTACIMAWLSGSWYLTLQQYAPLSQDMRLAWSDLYRGQMEAERLLAGESGGRPGAQTAYFRQAAERIQDAVRILRTRSALFSLDTGLIQTKDDALAFVDAINEVSTATYARIRDASTPNTMRIISQRNDFDALHVNYEKLQRSFDKAFDSRAQRLMQSGIGLMSLWIVVVMFLGFQLHGLAERFRSAAEQLRESEERWNFALEGAGDGVWDWNLAQDTIFLSRKWKEMLGFNDDELVNDFETWRSLAHPEDIDTALATINRCLSGGTDQYEHVYRMLRKDGTACWILDRGRVVARDAEGNPVRFIGTHTDITAQKLSEESARASGENLAVTLSSIGDAVIATDRDGRVTLMNPVAEKLTGWTQSSAIGKPVSAVFVIISATTKQSLPSPVEEVLRTGRTVSLSNDTTLVSRSGREFQIADSAAPIHDASGEMSGVVMVYTDVTQQYRFKRKLAESEHRFRTALDEAPFPVLLHDARGDVLMLNRQWSLLTGYEPSQVPTIHRWKDLSAPEIDPESRFSGQARSTDGEQNIRCSDGTLRTWNVSMIELGAMPDGRHITMLAAVDVTVQSETMRALQRSKKAAESANAAKTEFLANMSHEIRTPLNGIMGMMQLLVSTPLDDEQKQYVSNAISSSGRLSQLLSDVLDLSRIEAGGLVLRDECVTPSELLDAIKDLFTLGTRSSQVELALEISPGLPQHILLDGGRLRQILFNLVGNALKFTEKGHIHVRLDELAIHGGMRQLLLISVEDTGIGIPQGAMRDIFNPFYQVDGSHVRRQGGVGLGLSIVRRLVIAMGGALCIDSAEGEGTRIHLSLPFRICAPDSGDKPETSGETPEAGLPMALGDPAALHGLNLLLVEDDPVNQLATAGLLRKSGARVTIAANGQEGLAAALSDSFDCIIMDVQMPIMDGIEATQRLRSDGRYTARAATPVVAMTAHALEGDREMCLASGMDTYVTKPATLESLAQAIASSIRLRTRRGP</sequence>
<keyword evidence="8 19" id="KW-0418">Kinase</keyword>
<dbReference type="Gene3D" id="1.10.287.130">
    <property type="match status" value="1"/>
</dbReference>
<evidence type="ECO:0000259" key="16">
    <source>
        <dbReference type="PROSITE" id="PS50110"/>
    </source>
</evidence>
<evidence type="ECO:0000256" key="7">
    <source>
        <dbReference type="ARBA" id="ARBA00022741"/>
    </source>
</evidence>
<evidence type="ECO:0000256" key="2">
    <source>
        <dbReference type="ARBA" id="ARBA00004370"/>
    </source>
</evidence>
<evidence type="ECO:0000313" key="19">
    <source>
        <dbReference type="EMBL" id="ABM27657.1"/>
    </source>
</evidence>
<keyword evidence="5 19" id="KW-0808">Transferase</keyword>
<dbReference type="Gene3D" id="3.40.50.2300">
    <property type="match status" value="1"/>
</dbReference>
<reference evidence="20" key="1">
    <citation type="journal article" date="2009" name="Environ. Microbiol.">
        <title>Contribution of mobile genetic elements to Desulfovibrio vulgaris genome plasticity.</title>
        <authorList>
            <person name="Walker C.B."/>
            <person name="Stolyar S."/>
            <person name="Chivian D."/>
            <person name="Pinel N."/>
            <person name="Gabster J.A."/>
            <person name="Dehal P.S."/>
            <person name="He Z."/>
            <person name="Yang Z.K."/>
            <person name="Yen H.C."/>
            <person name="Zhou J."/>
            <person name="Wall J.D."/>
            <person name="Hazen T.C."/>
            <person name="Arkin A.P."/>
            <person name="Stahl D.A."/>
        </authorList>
    </citation>
    <scope>NUCLEOTIDE SEQUENCE [LARGE SCALE GENOMIC DNA]</scope>
    <source>
        <strain evidence="20">DP4</strain>
    </source>
</reference>
<dbReference type="HOGENOM" id="CLU_000445_114_22_7"/>
<dbReference type="CDD" id="cd17546">
    <property type="entry name" value="REC_hyHK_CKI1_RcsC-like"/>
    <property type="match status" value="1"/>
</dbReference>
<dbReference type="GO" id="GO:0009927">
    <property type="term" value="F:histidine phosphotransfer kinase activity"/>
    <property type="evidence" value="ECO:0007669"/>
    <property type="project" value="TreeGrafter"/>
</dbReference>
<dbReference type="KEGG" id="dvl:Dvul_0634"/>
<evidence type="ECO:0000256" key="13">
    <source>
        <dbReference type="SAM" id="MobiDB-lite"/>
    </source>
</evidence>
<dbReference type="PROSITE" id="PS50109">
    <property type="entry name" value="HIS_KIN"/>
    <property type="match status" value="1"/>
</dbReference>
<evidence type="ECO:0000256" key="3">
    <source>
        <dbReference type="ARBA" id="ARBA00012438"/>
    </source>
</evidence>
<dbReference type="PROSITE" id="PS50112">
    <property type="entry name" value="PAS"/>
    <property type="match status" value="3"/>
</dbReference>
<dbReference type="SMART" id="SM00448">
    <property type="entry name" value="REC"/>
    <property type="match status" value="1"/>
</dbReference>